<sequence>MANPSNYRYDAYSDIPSSITLTERHLVPAISPYVVTLAEVPVKSAPSTTSARYINTISGSSVTYGDLLTEVSATPVSGQYYPDYHTNADNNENWNTGQILFAAADAGKMIEVTYSAKGTLTGVTSAAYPSWWRDRGDGSDGDFYPTGNVTISGRKNYRSVYIPAGVTVTVNGFVDIRCQGMFINEGTINASGGGGQPGQQVKIRKLYGASIGVNGNPGEPAIGGGAGGTAGSSSDSGYYGVSSSGVKLGGSRIGSLDAAGILAGCYSEEILGGGGGSSPGVYSVSEEGSTETLSGAIGGSGGGMIRIVTKTHKNTGTYISTGYSGSSATLDSAIQTGGGGGGGGVVLVVCERNLISGTASIGGGAGGAYGGNGGDGWYRVIELGVS</sequence>
<name>A0A8S5P7Z3_9CAUD</name>
<reference evidence="1" key="1">
    <citation type="journal article" date="2021" name="Proc. Natl. Acad. Sci. U.S.A.">
        <title>A Catalog of Tens of Thousands of Viruses from Human Metagenomes Reveals Hidden Associations with Chronic Diseases.</title>
        <authorList>
            <person name="Tisza M.J."/>
            <person name="Buck C.B."/>
        </authorList>
    </citation>
    <scope>NUCLEOTIDE SEQUENCE</scope>
    <source>
        <strain evidence="1">Ctwzt2</strain>
    </source>
</reference>
<dbReference type="EMBL" id="BK015362">
    <property type="protein sequence ID" value="DAE03271.1"/>
    <property type="molecule type" value="Genomic_DNA"/>
</dbReference>
<proteinExistence type="predicted"/>
<organism evidence="1">
    <name type="scientific">Siphoviridae sp. ctwzt2</name>
    <dbReference type="NCBI Taxonomy" id="2825736"/>
    <lineage>
        <taxon>Viruses</taxon>
        <taxon>Duplodnaviria</taxon>
        <taxon>Heunggongvirae</taxon>
        <taxon>Uroviricota</taxon>
        <taxon>Caudoviricetes</taxon>
    </lineage>
</organism>
<accession>A0A8S5P7Z3</accession>
<protein>
    <submittedName>
        <fullName evidence="1">Uncharacterized protein</fullName>
    </submittedName>
</protein>
<evidence type="ECO:0000313" key="1">
    <source>
        <dbReference type="EMBL" id="DAE03271.1"/>
    </source>
</evidence>